<dbReference type="Proteomes" id="UP000260793">
    <property type="component" value="Unassembled WGS sequence"/>
</dbReference>
<evidence type="ECO:0000313" key="4">
    <source>
        <dbReference type="EMBL" id="RGK42428.1"/>
    </source>
</evidence>
<feature type="domain" description="DnaB/C C-terminal" evidence="3">
    <location>
        <begin position="263"/>
        <end position="324"/>
    </location>
</feature>
<feature type="region of interest" description="Disordered" evidence="2">
    <location>
        <begin position="334"/>
        <end position="356"/>
    </location>
</feature>
<dbReference type="InterPro" id="IPR053162">
    <property type="entry name" value="DnaD"/>
</dbReference>
<dbReference type="Gene3D" id="1.10.10.630">
    <property type="entry name" value="DnaD domain-like"/>
    <property type="match status" value="2"/>
</dbReference>
<dbReference type="EMBL" id="QSQN01000003">
    <property type="protein sequence ID" value="RGK42428.1"/>
    <property type="molecule type" value="Genomic_DNA"/>
</dbReference>
<dbReference type="InterPro" id="IPR034829">
    <property type="entry name" value="DnaD-like_sf"/>
</dbReference>
<dbReference type="AlphaFoldDB" id="A0A3E4LY81"/>
<protein>
    <submittedName>
        <fullName evidence="4">DnaD domain protein</fullName>
    </submittedName>
</protein>
<dbReference type="InterPro" id="IPR006343">
    <property type="entry name" value="DnaB/C_C"/>
</dbReference>
<accession>A0A3E4LY81</accession>
<comment type="similarity">
    <text evidence="1">Belongs to the DnaB/DnaD family.</text>
</comment>
<evidence type="ECO:0000256" key="1">
    <source>
        <dbReference type="ARBA" id="ARBA00093462"/>
    </source>
</evidence>
<dbReference type="Pfam" id="PF07261">
    <property type="entry name" value="DnaB_2"/>
    <property type="match status" value="2"/>
</dbReference>
<dbReference type="SUPFAM" id="SSF158499">
    <property type="entry name" value="DnaD domain-like"/>
    <property type="match status" value="2"/>
</dbReference>
<feature type="domain" description="DnaB/C C-terminal" evidence="3">
    <location>
        <begin position="171"/>
        <end position="243"/>
    </location>
</feature>
<evidence type="ECO:0000259" key="3">
    <source>
        <dbReference type="Pfam" id="PF07261"/>
    </source>
</evidence>
<gene>
    <name evidence="4" type="ORF">DXD17_01655</name>
</gene>
<evidence type="ECO:0000256" key="2">
    <source>
        <dbReference type="SAM" id="MobiDB-lite"/>
    </source>
</evidence>
<name>A0A3E4LY81_9FIRM</name>
<sequence>MKRLKLKNRFQANATILPNEFIDHYMVSANGEFVKVYLLLLRYLNEPGSVLTVSMIADCLNNTENDVLRAFRYWESAGLLRLTKDADGSISGIELLSSDTEDASAFSPGSSSQELTDSMEEPASVMNVFGTVPDESSGTFESSPDSSFSGTSSEPIAMDAFRSQKELKSLFFIAEQYLGKTLSHTDVDMITYFYNELHMSSSLIEYLLETCVESGHKSMHYIQKVAIAWAKDGISTVSQAKEQSAVYNRNCYTVLNAFGIKNRGPATSELAFINKWAEQYCFEADIIQEACRRTISATHQPSFEYADRILTRWYEQGVRHLQDIAALDEQYQKERSSRRAAAPRQPNTKNLNNFERRSYDMDSLEAQLLKSN</sequence>
<dbReference type="NCBIfam" id="TIGR01446">
    <property type="entry name" value="DnaD_dom"/>
    <property type="match status" value="2"/>
</dbReference>
<proteinExistence type="inferred from homology"/>
<organism evidence="4 5">
    <name type="scientific">[Ruminococcus] lactaris</name>
    <dbReference type="NCBI Taxonomy" id="46228"/>
    <lineage>
        <taxon>Bacteria</taxon>
        <taxon>Bacillati</taxon>
        <taxon>Bacillota</taxon>
        <taxon>Clostridia</taxon>
        <taxon>Lachnospirales</taxon>
        <taxon>Lachnospiraceae</taxon>
        <taxon>Mediterraneibacter</taxon>
    </lineage>
</organism>
<dbReference type="PANTHER" id="PTHR37293:SF5">
    <property type="entry name" value="DNA REPLICATION PROTEIN"/>
    <property type="match status" value="1"/>
</dbReference>
<dbReference type="InterPro" id="IPR017019">
    <property type="entry name" value="DNA_replication_prd_bac"/>
</dbReference>
<reference evidence="4 5" key="1">
    <citation type="submission" date="2018-08" db="EMBL/GenBank/DDBJ databases">
        <title>A genome reference for cultivated species of the human gut microbiota.</title>
        <authorList>
            <person name="Zou Y."/>
            <person name="Xue W."/>
            <person name="Luo G."/>
        </authorList>
    </citation>
    <scope>NUCLEOTIDE SEQUENCE [LARGE SCALE GENOMIC DNA]</scope>
    <source>
        <strain evidence="4 5">TF11-7</strain>
    </source>
</reference>
<dbReference type="PANTHER" id="PTHR37293">
    <property type="entry name" value="PHAGE REPLICATION PROTEIN-RELATED"/>
    <property type="match status" value="1"/>
</dbReference>
<dbReference type="RefSeq" id="WP_117687608.1">
    <property type="nucleotide sequence ID" value="NZ_DXNI01000096.1"/>
</dbReference>
<comment type="caution">
    <text evidence="4">The sequence shown here is derived from an EMBL/GenBank/DDBJ whole genome shotgun (WGS) entry which is preliminary data.</text>
</comment>
<evidence type="ECO:0000313" key="5">
    <source>
        <dbReference type="Proteomes" id="UP000260793"/>
    </source>
</evidence>
<dbReference type="PIRSF" id="PIRSF033722">
    <property type="entry name" value="DnaD_CA_C3587_prd"/>
    <property type="match status" value="1"/>
</dbReference>